<protein>
    <submittedName>
        <fullName evidence="2">Uncharacterized protein</fullName>
    </submittedName>
</protein>
<gene>
    <name evidence="2" type="ORF">AVDCRST_MAG05-2731</name>
</gene>
<proteinExistence type="predicted"/>
<accession>A0A6J4SV35</accession>
<dbReference type="EMBL" id="CADCVM010000301">
    <property type="protein sequence ID" value="CAA9506056.1"/>
    <property type="molecule type" value="Genomic_DNA"/>
</dbReference>
<dbReference type="AlphaFoldDB" id="A0A6J4SV35"/>
<sequence>DKYSPFVRVEGSDVVYNAPIVAVGDEPFDATTHTNTHDRLLALDTQEMTVDMGLIRGSANGKDIVYLNFDASNSVTATLERSIFVPNLALSPFPNGSTRQDSARAEIFTFVNGPVGQESPPAQGIQHLIRDGLNAQELNLENTDLLEALRNGGDLENVFEVFPTLEDPALAQAYTPLWDLNVGVWSDEAVAEGRNVALRDANEIRAVAATGELTSPGGLPLASANEVINCPALGFTGRPPLRPEVSTVATPIAAPIPDPVRAAIVSAATDPEVSAPTLPETGGAALPDTGGVPFIGRSGPR</sequence>
<name>A0A6J4SV35_9ACTN</name>
<reference evidence="2" key="1">
    <citation type="submission" date="2020-02" db="EMBL/GenBank/DDBJ databases">
        <authorList>
            <person name="Meier V. D."/>
        </authorList>
    </citation>
    <scope>NUCLEOTIDE SEQUENCE</scope>
    <source>
        <strain evidence="2">AVDCRST_MAG05</strain>
    </source>
</reference>
<feature type="region of interest" description="Disordered" evidence="1">
    <location>
        <begin position="273"/>
        <end position="301"/>
    </location>
</feature>
<organism evidence="2">
    <name type="scientific">uncultured Rubrobacteraceae bacterium</name>
    <dbReference type="NCBI Taxonomy" id="349277"/>
    <lineage>
        <taxon>Bacteria</taxon>
        <taxon>Bacillati</taxon>
        <taxon>Actinomycetota</taxon>
        <taxon>Rubrobacteria</taxon>
        <taxon>Rubrobacterales</taxon>
        <taxon>Rubrobacteraceae</taxon>
        <taxon>environmental samples</taxon>
    </lineage>
</organism>
<evidence type="ECO:0000256" key="1">
    <source>
        <dbReference type="SAM" id="MobiDB-lite"/>
    </source>
</evidence>
<feature type="non-terminal residue" evidence="2">
    <location>
        <position position="1"/>
    </location>
</feature>
<evidence type="ECO:0000313" key="2">
    <source>
        <dbReference type="EMBL" id="CAA9506056.1"/>
    </source>
</evidence>